<dbReference type="InterPro" id="IPR036890">
    <property type="entry name" value="HATPase_C_sf"/>
</dbReference>
<dbReference type="Gene3D" id="3.30.565.10">
    <property type="entry name" value="Histidine kinase-like ATPase, C-terminal domain"/>
    <property type="match status" value="1"/>
</dbReference>
<reference evidence="2" key="1">
    <citation type="journal article" date="2019" name="Int. J. Syst. Evol. Microbiol.">
        <title>The Global Catalogue of Microorganisms (GCM) 10K type strain sequencing project: providing services to taxonomists for standard genome sequencing and annotation.</title>
        <authorList>
            <consortium name="The Broad Institute Genomics Platform"/>
            <consortium name="The Broad Institute Genome Sequencing Center for Infectious Disease"/>
            <person name="Wu L."/>
            <person name="Ma J."/>
        </authorList>
    </citation>
    <scope>NUCLEOTIDE SEQUENCE [LARGE SCALE GENOMIC DNA]</scope>
    <source>
        <strain evidence="2">JCM 17939</strain>
    </source>
</reference>
<gene>
    <name evidence="1" type="ORF">GCM10023196_024510</name>
</gene>
<evidence type="ECO:0000313" key="1">
    <source>
        <dbReference type="EMBL" id="GAA4624426.1"/>
    </source>
</evidence>
<dbReference type="RefSeq" id="WP_345430844.1">
    <property type="nucleotide sequence ID" value="NZ_BAABHK010000003.1"/>
</dbReference>
<proteinExistence type="predicted"/>
<dbReference type="InterPro" id="IPR050267">
    <property type="entry name" value="Anti-sigma-factor_SerPK"/>
</dbReference>
<dbReference type="EMBL" id="BAABHK010000003">
    <property type="protein sequence ID" value="GAA4624426.1"/>
    <property type="molecule type" value="Genomic_DNA"/>
</dbReference>
<comment type="caution">
    <text evidence="1">The sequence shown here is derived from an EMBL/GenBank/DDBJ whole genome shotgun (WGS) entry which is preliminary data.</text>
</comment>
<accession>A0ABP8U5R2</accession>
<protein>
    <recommendedName>
        <fullName evidence="3">Histidine kinase/HSP90-like ATPase domain-containing protein</fullName>
    </recommendedName>
</protein>
<sequence>MENTAQAGYMAATEIAEGGAYAWRLPPDPRCASIGRSLVHGTLTALRLPGELVDAAVLSVSELATNALNHGLRAGPYDPVVPPELWIWRRTTPAPQLVVAVFDTCRTAWPDATPGDLLAENGKGLGIVGVVSGAWGAHLSRSRFHAVPGGGPASGKVVWSAFTLTGPWPGMRRIATPSAAAQGLAAALSARGIENVAHRHEVRVSLVSVPLSKNGGLNVWVRPGGFTFTDLRGARVHRPVADLHDVAEHLVRRIEESDVG</sequence>
<evidence type="ECO:0000313" key="2">
    <source>
        <dbReference type="Proteomes" id="UP001501442"/>
    </source>
</evidence>
<dbReference type="Proteomes" id="UP001501442">
    <property type="component" value="Unassembled WGS sequence"/>
</dbReference>
<organism evidence="1 2">
    <name type="scientific">Actinoallomurus vinaceus</name>
    <dbReference type="NCBI Taxonomy" id="1080074"/>
    <lineage>
        <taxon>Bacteria</taxon>
        <taxon>Bacillati</taxon>
        <taxon>Actinomycetota</taxon>
        <taxon>Actinomycetes</taxon>
        <taxon>Streptosporangiales</taxon>
        <taxon>Thermomonosporaceae</taxon>
        <taxon>Actinoallomurus</taxon>
    </lineage>
</organism>
<dbReference type="PANTHER" id="PTHR35526">
    <property type="entry name" value="ANTI-SIGMA-F FACTOR RSBW-RELATED"/>
    <property type="match status" value="1"/>
</dbReference>
<name>A0ABP8U5R2_9ACTN</name>
<evidence type="ECO:0008006" key="3">
    <source>
        <dbReference type="Google" id="ProtNLM"/>
    </source>
</evidence>
<keyword evidence="2" id="KW-1185">Reference proteome</keyword>
<dbReference type="PANTHER" id="PTHR35526:SF3">
    <property type="entry name" value="ANTI-SIGMA-F FACTOR RSBW"/>
    <property type="match status" value="1"/>
</dbReference>